<feature type="transmembrane region" description="Helical" evidence="1">
    <location>
        <begin position="6"/>
        <end position="23"/>
    </location>
</feature>
<evidence type="ECO:0000313" key="3">
    <source>
        <dbReference type="Proteomes" id="UP001236569"/>
    </source>
</evidence>
<dbReference type="PANTHER" id="PTHR37309:SF1">
    <property type="entry name" value="SLR0284 PROTEIN"/>
    <property type="match status" value="1"/>
</dbReference>
<dbReference type="Pfam" id="PF04020">
    <property type="entry name" value="Phage_holin_4_2"/>
    <property type="match status" value="1"/>
</dbReference>
<feature type="transmembrane region" description="Helical" evidence="1">
    <location>
        <begin position="93"/>
        <end position="114"/>
    </location>
</feature>
<reference evidence="2 3" key="1">
    <citation type="submission" date="2023-05" db="EMBL/GenBank/DDBJ databases">
        <title>Novel species of genus Flectobacillus isolated from stream in China.</title>
        <authorList>
            <person name="Lu H."/>
        </authorList>
    </citation>
    <scope>NUCLEOTIDE SEQUENCE [LARGE SCALE GENOMIC DNA]</scope>
    <source>
        <strain evidence="2 3">DC10W</strain>
    </source>
</reference>
<feature type="transmembrane region" description="Helical" evidence="1">
    <location>
        <begin position="56"/>
        <end position="81"/>
    </location>
</feature>
<dbReference type="RefSeq" id="WP_283372087.1">
    <property type="nucleotide sequence ID" value="NZ_JASHID010000030.1"/>
</dbReference>
<dbReference type="PANTHER" id="PTHR37309">
    <property type="entry name" value="SLR0284 PROTEIN"/>
    <property type="match status" value="1"/>
</dbReference>
<gene>
    <name evidence="2" type="ORF">QM480_24060</name>
</gene>
<feature type="transmembrane region" description="Helical" evidence="1">
    <location>
        <begin position="30"/>
        <end position="50"/>
    </location>
</feature>
<keyword evidence="1" id="KW-0472">Membrane</keyword>
<comment type="caution">
    <text evidence="2">The sequence shown here is derived from an EMBL/GenBank/DDBJ whole genome shotgun (WGS) entry which is preliminary data.</text>
</comment>
<accession>A0ABT6YV31</accession>
<name>A0ABT6YV31_9BACT</name>
<protein>
    <submittedName>
        <fullName evidence="2">Phage holin family protein</fullName>
    </submittedName>
</protein>
<keyword evidence="1" id="KW-1133">Transmembrane helix</keyword>
<sequence>MVNFIIKYLLIAIAVIVFTKYIGNDIQIQGNDFITSLKVALAMGFVNTFLKPVLKIISFPITLLSLGLFLLVINVILVYLVSHFVTGFQVHGFLSPLLFSFGISVVSTILGWILD</sequence>
<keyword evidence="3" id="KW-1185">Reference proteome</keyword>
<organism evidence="2 3">
    <name type="scientific">Flectobacillus longus</name>
    <dbReference type="NCBI Taxonomy" id="2984207"/>
    <lineage>
        <taxon>Bacteria</taxon>
        <taxon>Pseudomonadati</taxon>
        <taxon>Bacteroidota</taxon>
        <taxon>Cytophagia</taxon>
        <taxon>Cytophagales</taxon>
        <taxon>Flectobacillaceae</taxon>
        <taxon>Flectobacillus</taxon>
    </lineage>
</organism>
<evidence type="ECO:0000256" key="1">
    <source>
        <dbReference type="SAM" id="Phobius"/>
    </source>
</evidence>
<dbReference type="Proteomes" id="UP001236569">
    <property type="component" value="Unassembled WGS sequence"/>
</dbReference>
<dbReference type="EMBL" id="JASHID010000030">
    <property type="protein sequence ID" value="MDI9867440.1"/>
    <property type="molecule type" value="Genomic_DNA"/>
</dbReference>
<evidence type="ECO:0000313" key="2">
    <source>
        <dbReference type="EMBL" id="MDI9867440.1"/>
    </source>
</evidence>
<proteinExistence type="predicted"/>
<dbReference type="InterPro" id="IPR007165">
    <property type="entry name" value="Phage_holin_4_2"/>
</dbReference>
<keyword evidence="1" id="KW-0812">Transmembrane</keyword>